<evidence type="ECO:0000313" key="4">
    <source>
        <dbReference type="EMBL" id="CAF0961723.1"/>
    </source>
</evidence>
<keyword evidence="2" id="KW-1133">Transmembrane helix</keyword>
<feature type="domain" description="DNA helicase Pif1-like DEAD-box helicase" evidence="3">
    <location>
        <begin position="24"/>
        <end position="88"/>
    </location>
</feature>
<dbReference type="InterPro" id="IPR010285">
    <property type="entry name" value="DNA_helicase_pif1-like_DEAD"/>
</dbReference>
<dbReference type="Pfam" id="PF05970">
    <property type="entry name" value="PIF1"/>
    <property type="match status" value="2"/>
</dbReference>
<name>A0A814E5N7_9BILA</name>
<accession>A0A814E5N7</accession>
<keyword evidence="1" id="KW-0227">DNA damage</keyword>
<feature type="transmembrane region" description="Helical" evidence="2">
    <location>
        <begin position="31"/>
        <end position="52"/>
    </location>
</feature>
<comment type="similarity">
    <text evidence="1">Belongs to the helicase family.</text>
</comment>
<evidence type="ECO:0000259" key="3">
    <source>
        <dbReference type="Pfam" id="PF05970"/>
    </source>
</evidence>
<dbReference type="EC" id="5.6.2.3" evidence="1"/>
<keyword evidence="5" id="KW-1185">Reference proteome</keyword>
<protein>
    <recommendedName>
        <fullName evidence="1">ATP-dependent DNA helicase</fullName>
        <ecNumber evidence="1">5.6.2.3</ecNumber>
    </recommendedName>
</protein>
<dbReference type="GO" id="GO:0016787">
    <property type="term" value="F:hydrolase activity"/>
    <property type="evidence" value="ECO:0007669"/>
    <property type="project" value="UniProtKB-KW"/>
</dbReference>
<organism evidence="4 5">
    <name type="scientific">Brachionus calyciflorus</name>
    <dbReference type="NCBI Taxonomy" id="104777"/>
    <lineage>
        <taxon>Eukaryota</taxon>
        <taxon>Metazoa</taxon>
        <taxon>Spiralia</taxon>
        <taxon>Gnathifera</taxon>
        <taxon>Rotifera</taxon>
        <taxon>Eurotatoria</taxon>
        <taxon>Monogononta</taxon>
        <taxon>Pseudotrocha</taxon>
        <taxon>Ploima</taxon>
        <taxon>Brachionidae</taxon>
        <taxon>Brachionus</taxon>
    </lineage>
</organism>
<keyword evidence="2" id="KW-0812">Transmembrane</keyword>
<comment type="caution">
    <text evidence="4">The sequence shown here is derived from an EMBL/GenBank/DDBJ whole genome shotgun (WGS) entry which is preliminary data.</text>
</comment>
<evidence type="ECO:0000256" key="1">
    <source>
        <dbReference type="RuleBase" id="RU363044"/>
    </source>
</evidence>
<comment type="catalytic activity">
    <reaction evidence="1">
        <text>ATP + H2O = ADP + phosphate + H(+)</text>
        <dbReference type="Rhea" id="RHEA:13065"/>
        <dbReference type="ChEBI" id="CHEBI:15377"/>
        <dbReference type="ChEBI" id="CHEBI:15378"/>
        <dbReference type="ChEBI" id="CHEBI:30616"/>
        <dbReference type="ChEBI" id="CHEBI:43474"/>
        <dbReference type="ChEBI" id="CHEBI:456216"/>
        <dbReference type="EC" id="5.6.2.3"/>
    </reaction>
</comment>
<keyword evidence="1" id="KW-0067">ATP-binding</keyword>
<dbReference type="Proteomes" id="UP000663879">
    <property type="component" value="Unassembled WGS sequence"/>
</dbReference>
<comment type="cofactor">
    <cofactor evidence="1">
        <name>Mg(2+)</name>
        <dbReference type="ChEBI" id="CHEBI:18420"/>
    </cofactor>
</comment>
<keyword evidence="2" id="KW-0472">Membrane</keyword>
<keyword evidence="1" id="KW-0378">Hydrolase</keyword>
<sequence>MNPEQHRTIALQLEATLNEQQRLLYHRLRQLNYRMIPTAFTGIAAALLIGGGQTLHTKFRTPIPTDLNSVSRIQADSEQAQQLRECKYLRRQPNVPFGGKVMLFTGDLRKCAPVSDNENIEASKMCIKRSNLWTQFRQMALQENVQADPNEKEFKEWLMEVGDGRSRIFGESELRLDDGNWFNNAILCPTNKDALEINTILTISRGPNRELLSNTQLLDRETDQVVEEYEDLVDEFLRRTPHGFPPHILNLKVGELVMLLKN</sequence>
<dbReference type="PANTHER" id="PTHR10492">
    <property type="match status" value="1"/>
</dbReference>
<dbReference type="AlphaFoldDB" id="A0A814E5N7"/>
<dbReference type="PANTHER" id="PTHR10492:SF57">
    <property type="entry name" value="ATP-DEPENDENT DNA HELICASE"/>
    <property type="match status" value="1"/>
</dbReference>
<dbReference type="GO" id="GO:0043139">
    <property type="term" value="F:5'-3' DNA helicase activity"/>
    <property type="evidence" value="ECO:0007669"/>
    <property type="project" value="UniProtKB-EC"/>
</dbReference>
<gene>
    <name evidence="4" type="ORF">OXX778_LOCUS14485</name>
</gene>
<evidence type="ECO:0000256" key="2">
    <source>
        <dbReference type="SAM" id="Phobius"/>
    </source>
</evidence>
<evidence type="ECO:0000313" key="5">
    <source>
        <dbReference type="Proteomes" id="UP000663879"/>
    </source>
</evidence>
<keyword evidence="1" id="KW-0347">Helicase</keyword>
<reference evidence="4" key="1">
    <citation type="submission" date="2021-02" db="EMBL/GenBank/DDBJ databases">
        <authorList>
            <person name="Nowell W R."/>
        </authorList>
    </citation>
    <scope>NUCLEOTIDE SEQUENCE</scope>
    <source>
        <strain evidence="4">Ploen Becks lab</strain>
    </source>
</reference>
<dbReference type="GO" id="GO:0006281">
    <property type="term" value="P:DNA repair"/>
    <property type="evidence" value="ECO:0007669"/>
    <property type="project" value="UniProtKB-KW"/>
</dbReference>
<keyword evidence="1" id="KW-0234">DNA repair</keyword>
<dbReference type="GO" id="GO:0000723">
    <property type="term" value="P:telomere maintenance"/>
    <property type="evidence" value="ECO:0007669"/>
    <property type="project" value="InterPro"/>
</dbReference>
<dbReference type="GO" id="GO:0006310">
    <property type="term" value="P:DNA recombination"/>
    <property type="evidence" value="ECO:0007669"/>
    <property type="project" value="UniProtKB-KW"/>
</dbReference>
<dbReference type="OrthoDB" id="272985at2759"/>
<feature type="domain" description="DNA helicase Pif1-like DEAD-box helicase" evidence="3">
    <location>
        <begin position="90"/>
        <end position="166"/>
    </location>
</feature>
<keyword evidence="1" id="KW-0233">DNA recombination</keyword>
<dbReference type="EMBL" id="CAJNOC010002991">
    <property type="protein sequence ID" value="CAF0961723.1"/>
    <property type="molecule type" value="Genomic_DNA"/>
</dbReference>
<proteinExistence type="inferred from homology"/>
<dbReference type="GO" id="GO:0005524">
    <property type="term" value="F:ATP binding"/>
    <property type="evidence" value="ECO:0007669"/>
    <property type="project" value="UniProtKB-KW"/>
</dbReference>
<keyword evidence="1" id="KW-0547">Nucleotide-binding</keyword>